<feature type="compositionally biased region" description="Pro residues" evidence="10">
    <location>
        <begin position="465"/>
        <end position="476"/>
    </location>
</feature>
<keyword evidence="15" id="KW-1185">Reference proteome</keyword>
<dbReference type="PROSITE" id="PS51178">
    <property type="entry name" value="PASTA"/>
    <property type="match status" value="1"/>
</dbReference>
<dbReference type="PROSITE" id="PS50011">
    <property type="entry name" value="PROTEIN_KINASE_DOM"/>
    <property type="match status" value="1"/>
</dbReference>
<evidence type="ECO:0000256" key="5">
    <source>
        <dbReference type="ARBA" id="ARBA00022741"/>
    </source>
</evidence>
<feature type="compositionally biased region" description="Low complexity" evidence="10">
    <location>
        <begin position="477"/>
        <end position="513"/>
    </location>
</feature>
<dbReference type="Gene3D" id="3.30.200.20">
    <property type="entry name" value="Phosphorylase Kinase, domain 1"/>
    <property type="match status" value="1"/>
</dbReference>
<dbReference type="PANTHER" id="PTHR43289">
    <property type="entry name" value="MITOGEN-ACTIVATED PROTEIN KINASE KINASE KINASE 20-RELATED"/>
    <property type="match status" value="1"/>
</dbReference>
<feature type="compositionally biased region" description="Low complexity" evidence="10">
    <location>
        <begin position="304"/>
        <end position="315"/>
    </location>
</feature>
<keyword evidence="3" id="KW-0808">Transferase</keyword>
<dbReference type="SMART" id="SM00220">
    <property type="entry name" value="S_TKc"/>
    <property type="match status" value="1"/>
</dbReference>
<dbReference type="Pfam" id="PF00069">
    <property type="entry name" value="Pkinase"/>
    <property type="match status" value="1"/>
</dbReference>
<keyword evidence="5" id="KW-0547">Nucleotide-binding</keyword>
<name>A0ABV3XLJ4_9ACTN</name>
<comment type="catalytic activity">
    <reaction evidence="9">
        <text>L-seryl-[protein] + ATP = O-phospho-L-seryl-[protein] + ADP + H(+)</text>
        <dbReference type="Rhea" id="RHEA:17989"/>
        <dbReference type="Rhea" id="RHEA-COMP:9863"/>
        <dbReference type="Rhea" id="RHEA-COMP:11604"/>
        <dbReference type="ChEBI" id="CHEBI:15378"/>
        <dbReference type="ChEBI" id="CHEBI:29999"/>
        <dbReference type="ChEBI" id="CHEBI:30616"/>
        <dbReference type="ChEBI" id="CHEBI:83421"/>
        <dbReference type="ChEBI" id="CHEBI:456216"/>
        <dbReference type="EC" id="2.7.11.1"/>
    </reaction>
</comment>
<evidence type="ECO:0000256" key="3">
    <source>
        <dbReference type="ARBA" id="ARBA00022679"/>
    </source>
</evidence>
<evidence type="ECO:0000256" key="11">
    <source>
        <dbReference type="SAM" id="Phobius"/>
    </source>
</evidence>
<feature type="region of interest" description="Disordered" evidence="10">
    <location>
        <begin position="294"/>
        <end position="315"/>
    </location>
</feature>
<sequence>MTTVERGRQTLGGRYELQELIARGGMGQVWRGRDTLLDRSVAVKVLRSEYADDPTFLARFRAEARHAAALSHPNIAAVLDYGEGTAADTGEHLGYLVMELVDGAPLSTLLTEGGPLEPDAALSVLQQAAAGLAEAHRAGVVHRDVKPGNILVRPDGGVKLTDFGIAWSAESVPLTGTGQVIGTAQYMSPEQAAGERVSPTSDVYALGLVGYESLTGRAAFTGTNPVTVALKQVREDPEPLPAEVPPDVRHLIDAALTKDPGQRLADGDAFLHAIEDTVHPATAPRMAAVSATRPIAPAEQPPVRAASTAASDRPAAADGHRRRLLLVLAVLAVVLLGGGAVALVGGLSDGDRSAAVAAPSEDGIVLAADEYVGRPVGEVVPELTDLGLTVGQQTTVTPDAAPGTVTRLDPAGTEVDAGDRVRLFVAAAPSTVADDDAAAPAPAEQAPSSATGDAAPGTPEETRPEPPSSAPAPAPQETPAGGAPAGGSAPAPGTTQGASPSADAGAGGATTDPTPDPTPGPAPESTPEPATESAPEAGTAPEPTTEPSTEPSTTEPAEPTTEPSTSAPTEPTGGTETGGTETGGTETGGTETGGTETAPSAGSGPGTSAPSSPPATGDGNADGADGDTGAPGSPAAPGNGAGAGDSDAAPGSAGANG</sequence>
<evidence type="ECO:0000256" key="6">
    <source>
        <dbReference type="ARBA" id="ARBA00022777"/>
    </source>
</evidence>
<keyword evidence="11" id="KW-1133">Transmembrane helix</keyword>
<feature type="compositionally biased region" description="Gly residues" evidence="10">
    <location>
        <begin position="575"/>
        <end position="592"/>
    </location>
</feature>
<dbReference type="Proteomes" id="UP001560045">
    <property type="component" value="Unassembled WGS sequence"/>
</dbReference>
<dbReference type="EMBL" id="JBFNXQ010000122">
    <property type="protein sequence ID" value="MEX5721352.1"/>
    <property type="molecule type" value="Genomic_DNA"/>
</dbReference>
<dbReference type="CDD" id="cd14014">
    <property type="entry name" value="STKc_PknB_like"/>
    <property type="match status" value="1"/>
</dbReference>
<feature type="compositionally biased region" description="Low complexity" evidence="10">
    <location>
        <begin position="593"/>
        <end position="657"/>
    </location>
</feature>
<organism evidence="14 15">
    <name type="scientific">Geodermatophilus maliterrae</name>
    <dbReference type="NCBI Taxonomy" id="3162531"/>
    <lineage>
        <taxon>Bacteria</taxon>
        <taxon>Bacillati</taxon>
        <taxon>Actinomycetota</taxon>
        <taxon>Actinomycetes</taxon>
        <taxon>Geodermatophilales</taxon>
        <taxon>Geodermatophilaceae</taxon>
        <taxon>Geodermatophilus</taxon>
    </lineage>
</organism>
<dbReference type="InterPro" id="IPR011009">
    <property type="entry name" value="Kinase-like_dom_sf"/>
</dbReference>
<proteinExistence type="predicted"/>
<dbReference type="Gene3D" id="3.30.10.20">
    <property type="match status" value="1"/>
</dbReference>
<feature type="domain" description="PASTA" evidence="13">
    <location>
        <begin position="367"/>
        <end position="427"/>
    </location>
</feature>
<evidence type="ECO:0000259" key="12">
    <source>
        <dbReference type="PROSITE" id="PS50011"/>
    </source>
</evidence>
<evidence type="ECO:0000256" key="8">
    <source>
        <dbReference type="ARBA" id="ARBA00047899"/>
    </source>
</evidence>
<dbReference type="PRINTS" id="PR01217">
    <property type="entry name" value="PRICHEXTENSN"/>
</dbReference>
<feature type="compositionally biased region" description="Low complexity" evidence="10">
    <location>
        <begin position="527"/>
        <end position="574"/>
    </location>
</feature>
<evidence type="ECO:0000256" key="4">
    <source>
        <dbReference type="ARBA" id="ARBA00022737"/>
    </source>
</evidence>
<evidence type="ECO:0000256" key="7">
    <source>
        <dbReference type="ARBA" id="ARBA00022840"/>
    </source>
</evidence>
<evidence type="ECO:0000256" key="2">
    <source>
        <dbReference type="ARBA" id="ARBA00022527"/>
    </source>
</evidence>
<evidence type="ECO:0000256" key="10">
    <source>
        <dbReference type="SAM" id="MobiDB-lite"/>
    </source>
</evidence>
<dbReference type="PROSITE" id="PS00108">
    <property type="entry name" value="PROTEIN_KINASE_ST"/>
    <property type="match status" value="1"/>
</dbReference>
<keyword evidence="6 14" id="KW-0418">Kinase</keyword>
<dbReference type="CDD" id="cd06577">
    <property type="entry name" value="PASTA_pknB"/>
    <property type="match status" value="1"/>
</dbReference>
<dbReference type="SUPFAM" id="SSF56112">
    <property type="entry name" value="Protein kinase-like (PK-like)"/>
    <property type="match status" value="1"/>
</dbReference>
<dbReference type="InterPro" id="IPR005543">
    <property type="entry name" value="PASTA_dom"/>
</dbReference>
<feature type="transmembrane region" description="Helical" evidence="11">
    <location>
        <begin position="324"/>
        <end position="347"/>
    </location>
</feature>
<dbReference type="PANTHER" id="PTHR43289:SF6">
    <property type="entry name" value="SERINE_THREONINE-PROTEIN KINASE NEKL-3"/>
    <property type="match status" value="1"/>
</dbReference>
<feature type="compositionally biased region" description="Pro residues" evidence="10">
    <location>
        <begin position="514"/>
        <end position="526"/>
    </location>
</feature>
<dbReference type="SMART" id="SM00740">
    <property type="entry name" value="PASTA"/>
    <property type="match status" value="1"/>
</dbReference>
<keyword evidence="4" id="KW-0677">Repeat</keyword>
<evidence type="ECO:0000313" key="14">
    <source>
        <dbReference type="EMBL" id="MEX5721352.1"/>
    </source>
</evidence>
<dbReference type="Pfam" id="PF03793">
    <property type="entry name" value="PASTA"/>
    <property type="match status" value="1"/>
</dbReference>
<dbReference type="GO" id="GO:0016301">
    <property type="term" value="F:kinase activity"/>
    <property type="evidence" value="ECO:0007669"/>
    <property type="project" value="UniProtKB-KW"/>
</dbReference>
<comment type="caution">
    <text evidence="14">The sequence shown here is derived from an EMBL/GenBank/DDBJ whole genome shotgun (WGS) entry which is preliminary data.</text>
</comment>
<evidence type="ECO:0000256" key="9">
    <source>
        <dbReference type="ARBA" id="ARBA00048679"/>
    </source>
</evidence>
<accession>A0ABV3XLJ4</accession>
<dbReference type="InterPro" id="IPR008271">
    <property type="entry name" value="Ser/Thr_kinase_AS"/>
</dbReference>
<keyword evidence="2" id="KW-0723">Serine/threonine-protein kinase</keyword>
<gene>
    <name evidence="14" type="ORF">ABQ292_23640</name>
</gene>
<keyword evidence="7" id="KW-0067">ATP-binding</keyword>
<protein>
    <recommendedName>
        <fullName evidence="1">non-specific serine/threonine protein kinase</fullName>
        <ecNumber evidence="1">2.7.11.1</ecNumber>
    </recommendedName>
</protein>
<dbReference type="EC" id="2.7.11.1" evidence="1"/>
<feature type="compositionally biased region" description="Low complexity" evidence="10">
    <location>
        <begin position="432"/>
        <end position="459"/>
    </location>
</feature>
<comment type="catalytic activity">
    <reaction evidence="8">
        <text>L-threonyl-[protein] + ATP = O-phospho-L-threonyl-[protein] + ADP + H(+)</text>
        <dbReference type="Rhea" id="RHEA:46608"/>
        <dbReference type="Rhea" id="RHEA-COMP:11060"/>
        <dbReference type="Rhea" id="RHEA-COMP:11605"/>
        <dbReference type="ChEBI" id="CHEBI:15378"/>
        <dbReference type="ChEBI" id="CHEBI:30013"/>
        <dbReference type="ChEBI" id="CHEBI:30616"/>
        <dbReference type="ChEBI" id="CHEBI:61977"/>
        <dbReference type="ChEBI" id="CHEBI:456216"/>
        <dbReference type="EC" id="2.7.11.1"/>
    </reaction>
</comment>
<feature type="region of interest" description="Disordered" evidence="10">
    <location>
        <begin position="432"/>
        <end position="657"/>
    </location>
</feature>
<reference evidence="14 15" key="1">
    <citation type="submission" date="2024-06" db="EMBL/GenBank/DDBJ databases">
        <title>Draft genome sequence of Geodermatophilus badlandi, a novel member of the Geodermatophilaceae isolated from badland sedimentary rocks in the Red desert, Wyoming, USA.</title>
        <authorList>
            <person name="Ben Tekaya S."/>
            <person name="Nouioui I."/>
            <person name="Flores G.M."/>
            <person name="Shaal M.N."/>
            <person name="Bredoire F."/>
            <person name="Basile F."/>
            <person name="Van Diepen L."/>
            <person name="Ward N.L."/>
        </authorList>
    </citation>
    <scope>NUCLEOTIDE SEQUENCE [LARGE SCALE GENOMIC DNA]</scope>
    <source>
        <strain evidence="14 15">WL48A</strain>
    </source>
</reference>
<feature type="domain" description="Protein kinase" evidence="12">
    <location>
        <begin position="15"/>
        <end position="282"/>
    </location>
</feature>
<dbReference type="RefSeq" id="WP_369210158.1">
    <property type="nucleotide sequence ID" value="NZ_JBFNXQ010000122.1"/>
</dbReference>
<evidence type="ECO:0000256" key="1">
    <source>
        <dbReference type="ARBA" id="ARBA00012513"/>
    </source>
</evidence>
<evidence type="ECO:0000259" key="13">
    <source>
        <dbReference type="PROSITE" id="PS51178"/>
    </source>
</evidence>
<dbReference type="InterPro" id="IPR000719">
    <property type="entry name" value="Prot_kinase_dom"/>
</dbReference>
<dbReference type="Gene3D" id="1.10.510.10">
    <property type="entry name" value="Transferase(Phosphotransferase) domain 1"/>
    <property type="match status" value="1"/>
</dbReference>
<keyword evidence="11" id="KW-0472">Membrane</keyword>
<keyword evidence="11" id="KW-0812">Transmembrane</keyword>
<evidence type="ECO:0000313" key="15">
    <source>
        <dbReference type="Proteomes" id="UP001560045"/>
    </source>
</evidence>